<feature type="domain" description="Periplasmic binding protein" evidence="5">
    <location>
        <begin position="59"/>
        <end position="311"/>
    </location>
</feature>
<protein>
    <submittedName>
        <fullName evidence="6">ABC transporter substrate-binding protein</fullName>
    </submittedName>
</protein>
<dbReference type="Proteomes" id="UP000321192">
    <property type="component" value="Unassembled WGS sequence"/>
</dbReference>
<evidence type="ECO:0000256" key="3">
    <source>
        <dbReference type="ARBA" id="ARBA00022729"/>
    </source>
</evidence>
<dbReference type="PANTHER" id="PTHR46847">
    <property type="entry name" value="D-ALLOSE-BINDING PERIPLASMIC PROTEIN-RELATED"/>
    <property type="match status" value="1"/>
</dbReference>
<reference evidence="6 7" key="1">
    <citation type="submission" date="2018-09" db="EMBL/GenBank/DDBJ databases">
        <title>Metagenome Assembled Genomes from an Advanced Water Purification Facility.</title>
        <authorList>
            <person name="Stamps B.W."/>
            <person name="Spear J.R."/>
        </authorList>
    </citation>
    <scope>NUCLEOTIDE SEQUENCE [LARGE SCALE GENOMIC DNA]</scope>
    <source>
        <strain evidence="6">Bin_27_1</strain>
    </source>
</reference>
<dbReference type="CDD" id="cd19996">
    <property type="entry name" value="PBP1_ABC_sugar_binding-like"/>
    <property type="match status" value="1"/>
</dbReference>
<evidence type="ECO:0000259" key="5">
    <source>
        <dbReference type="Pfam" id="PF13407"/>
    </source>
</evidence>
<dbReference type="Gene3D" id="3.40.50.2300">
    <property type="match status" value="2"/>
</dbReference>
<name>A0A5C7SZG4_THASP</name>
<evidence type="ECO:0000313" key="6">
    <source>
        <dbReference type="EMBL" id="TXH89214.1"/>
    </source>
</evidence>
<evidence type="ECO:0000256" key="4">
    <source>
        <dbReference type="SAM" id="SignalP"/>
    </source>
</evidence>
<feature type="chain" id="PRO_5022994243" evidence="4">
    <location>
        <begin position="28"/>
        <end position="358"/>
    </location>
</feature>
<sequence length="358" mass="38297">MPPLMKPVRLRLAALLAAATLGGSALAADVELLPAGLLTPTTKEMTKANQYKKAGPWRIGVSFGGVGNTWIVQMIQEMKHAAAQDKNIGEFIFVEANWQAAKQVADVEDLLAKKVDAIIIGPISSATGAPLAAKAAKTGIPVVVFGAFGKSVESAVEIMGGGEVFGRQGGEYLRKELNGKGNLWAFRGVAGVEEEQLRYNGFKKAIEGSSLKITQEVFGDWNYAKSKQLCENLVLSGNSPDGIWFSGAEMTRACIDVFKESGKPLVPMTGEGNNGFLRVWKATGVKSVAPQFTPGLGAAVVRASAALLAGKPLYRSYFSSPPAITQTDLGKFFRDDLNDAYWLPSTLPDAKLKELFKR</sequence>
<dbReference type="PANTHER" id="PTHR46847:SF1">
    <property type="entry name" value="D-ALLOSE-BINDING PERIPLASMIC PROTEIN-RELATED"/>
    <property type="match status" value="1"/>
</dbReference>
<comment type="similarity">
    <text evidence="2">Belongs to the bacterial solute-binding protein 2 family.</text>
</comment>
<accession>A0A5C7SZG4</accession>
<dbReference type="InterPro" id="IPR028082">
    <property type="entry name" value="Peripla_BP_I"/>
</dbReference>
<dbReference type="GO" id="GO:0030313">
    <property type="term" value="C:cell envelope"/>
    <property type="evidence" value="ECO:0007669"/>
    <property type="project" value="UniProtKB-SubCell"/>
</dbReference>
<keyword evidence="3 4" id="KW-0732">Signal</keyword>
<gene>
    <name evidence="6" type="ORF">E6Q80_04625</name>
</gene>
<dbReference type="EMBL" id="SSFD01000062">
    <property type="protein sequence ID" value="TXH89214.1"/>
    <property type="molecule type" value="Genomic_DNA"/>
</dbReference>
<feature type="signal peptide" evidence="4">
    <location>
        <begin position="1"/>
        <end position="27"/>
    </location>
</feature>
<comment type="caution">
    <text evidence="6">The sequence shown here is derived from an EMBL/GenBank/DDBJ whole genome shotgun (WGS) entry which is preliminary data.</text>
</comment>
<dbReference type="GO" id="GO:0030246">
    <property type="term" value="F:carbohydrate binding"/>
    <property type="evidence" value="ECO:0007669"/>
    <property type="project" value="UniProtKB-ARBA"/>
</dbReference>
<dbReference type="RefSeq" id="WP_276657217.1">
    <property type="nucleotide sequence ID" value="NZ_SSFD01000062.1"/>
</dbReference>
<evidence type="ECO:0000313" key="7">
    <source>
        <dbReference type="Proteomes" id="UP000321192"/>
    </source>
</evidence>
<comment type="subcellular location">
    <subcellularLocation>
        <location evidence="1">Cell envelope</location>
    </subcellularLocation>
</comment>
<dbReference type="InterPro" id="IPR025997">
    <property type="entry name" value="SBP_2_dom"/>
</dbReference>
<evidence type="ECO:0000256" key="2">
    <source>
        <dbReference type="ARBA" id="ARBA00007639"/>
    </source>
</evidence>
<dbReference type="AlphaFoldDB" id="A0A5C7SZG4"/>
<dbReference type="Pfam" id="PF13407">
    <property type="entry name" value="Peripla_BP_4"/>
    <property type="match status" value="1"/>
</dbReference>
<dbReference type="SUPFAM" id="SSF53822">
    <property type="entry name" value="Periplasmic binding protein-like I"/>
    <property type="match status" value="1"/>
</dbReference>
<proteinExistence type="inferred from homology"/>
<organism evidence="6 7">
    <name type="scientific">Thauera aminoaromatica</name>
    <dbReference type="NCBI Taxonomy" id="164330"/>
    <lineage>
        <taxon>Bacteria</taxon>
        <taxon>Pseudomonadati</taxon>
        <taxon>Pseudomonadota</taxon>
        <taxon>Betaproteobacteria</taxon>
        <taxon>Rhodocyclales</taxon>
        <taxon>Zoogloeaceae</taxon>
        <taxon>Thauera</taxon>
    </lineage>
</organism>
<evidence type="ECO:0000256" key="1">
    <source>
        <dbReference type="ARBA" id="ARBA00004196"/>
    </source>
</evidence>